<name>A0A0E0L7H4_ORYPU</name>
<dbReference type="AlphaFoldDB" id="A0A0E0L7H4"/>
<evidence type="ECO:0000256" key="1">
    <source>
        <dbReference type="SAM" id="MobiDB-lite"/>
    </source>
</evidence>
<evidence type="ECO:0000313" key="2">
    <source>
        <dbReference type="EnsemblPlants" id="OPUNC06G02170.1"/>
    </source>
</evidence>
<dbReference type="HOGENOM" id="CLU_1828490_0_0_1"/>
<protein>
    <submittedName>
        <fullName evidence="2">Uncharacterized protein</fullName>
    </submittedName>
</protein>
<feature type="region of interest" description="Disordered" evidence="1">
    <location>
        <begin position="1"/>
        <end position="43"/>
    </location>
</feature>
<dbReference type="OMA" id="TERMWAT"/>
<dbReference type="Proteomes" id="UP000026962">
    <property type="component" value="Chromosome 6"/>
</dbReference>
<evidence type="ECO:0000313" key="3">
    <source>
        <dbReference type="Proteomes" id="UP000026962"/>
    </source>
</evidence>
<accession>A0A0E0L7H4</accession>
<proteinExistence type="predicted"/>
<keyword evidence="3" id="KW-1185">Reference proteome</keyword>
<organism evidence="2">
    <name type="scientific">Oryza punctata</name>
    <name type="common">Red rice</name>
    <dbReference type="NCBI Taxonomy" id="4537"/>
    <lineage>
        <taxon>Eukaryota</taxon>
        <taxon>Viridiplantae</taxon>
        <taxon>Streptophyta</taxon>
        <taxon>Embryophyta</taxon>
        <taxon>Tracheophyta</taxon>
        <taxon>Spermatophyta</taxon>
        <taxon>Magnoliopsida</taxon>
        <taxon>Liliopsida</taxon>
        <taxon>Poales</taxon>
        <taxon>Poaceae</taxon>
        <taxon>BOP clade</taxon>
        <taxon>Oryzoideae</taxon>
        <taxon>Oryzeae</taxon>
        <taxon>Oryzinae</taxon>
        <taxon>Oryza</taxon>
    </lineage>
</organism>
<dbReference type="EnsemblPlants" id="OPUNC06G02170.1">
    <property type="protein sequence ID" value="OPUNC06G02170.1"/>
    <property type="gene ID" value="OPUNC06G02170"/>
</dbReference>
<dbReference type="Gramene" id="OPUNC06G02170.1">
    <property type="protein sequence ID" value="OPUNC06G02170.1"/>
    <property type="gene ID" value="OPUNC06G02170"/>
</dbReference>
<feature type="compositionally biased region" description="Low complexity" evidence="1">
    <location>
        <begin position="1"/>
        <end position="12"/>
    </location>
</feature>
<sequence length="174" mass="17829">MAATTSSTSRLPPSSPGEESMHIVLGHGAGDAKPPKKTPPSSIIVGVAGGGETERMWATSQDGWVITYDTETLTTALCSNDPDAVATAAAPGDDDDDDAGAGRKIVVLPSFGRTPPADSSCCTLSGDPTDGGGFTVVIIEPPNGSALWYCHVGFSSVASAKWDKVEYDVETLLS</sequence>
<reference evidence="2" key="2">
    <citation type="submission" date="2018-05" db="EMBL/GenBank/DDBJ databases">
        <title>OpunRS2 (Oryza punctata Reference Sequence Version 2).</title>
        <authorList>
            <person name="Zhang J."/>
            <person name="Kudrna D."/>
            <person name="Lee S."/>
            <person name="Talag J."/>
            <person name="Welchert J."/>
            <person name="Wing R.A."/>
        </authorList>
    </citation>
    <scope>NUCLEOTIDE SEQUENCE [LARGE SCALE GENOMIC DNA]</scope>
</reference>
<reference evidence="2" key="1">
    <citation type="submission" date="2015-04" db="UniProtKB">
        <authorList>
            <consortium name="EnsemblPlants"/>
        </authorList>
    </citation>
    <scope>IDENTIFICATION</scope>
</reference>